<sequence length="242" mass="26549">MVTLAGGRGFKGSGAFTGQGFRIAFEREKPGPYEAMRDEGVAIRGASIDAVTKTTEQVKEQIRDYIDAHFGGSDFTSNGRRRVANASAQSVFYDEVDTKGQYAGLVYSKFGKRDKGGFVDYLLLHIRGDTIRPGPGENWLKIENPKAGGLGVAQTGHFPMSGSDIFFLPSKDGKKLFQLRRYRKSSRSADRGKTQLLATLMRKVTVPASLSGIDAIAARRPDMFEGFFARSLKAHRDALEGR</sequence>
<evidence type="ECO:0000313" key="2">
    <source>
        <dbReference type="Proteomes" id="UP001165583"/>
    </source>
</evidence>
<organism evidence="1 2">
    <name type="scientific">Novosphingobium mangrovi</name>
    <name type="common">ex Huang et al. 2023</name>
    <dbReference type="NCBI Taxonomy" id="2976432"/>
    <lineage>
        <taxon>Bacteria</taxon>
        <taxon>Pseudomonadati</taxon>
        <taxon>Pseudomonadota</taxon>
        <taxon>Alphaproteobacteria</taxon>
        <taxon>Sphingomonadales</taxon>
        <taxon>Sphingomonadaceae</taxon>
        <taxon>Novosphingobium</taxon>
    </lineage>
</organism>
<name>A0ABT2I144_9SPHN</name>
<dbReference type="RefSeq" id="WP_260043696.1">
    <property type="nucleotide sequence ID" value="NZ_JANZXA010000001.1"/>
</dbReference>
<proteinExistence type="predicted"/>
<accession>A0ABT2I144</accession>
<reference evidence="1" key="1">
    <citation type="submission" date="2022-09" db="EMBL/GenBank/DDBJ databases">
        <title>Novosphingobium sp. Nov., a polycyclic aromatic hydrocarbon-degrading bacterium isolated form mangrove sediments in HongKong.</title>
        <authorList>
            <person name="Hu Z."/>
        </authorList>
    </citation>
    <scope>NUCLEOTIDE SEQUENCE</scope>
    <source>
        <strain evidence="1">HK4-1</strain>
    </source>
</reference>
<keyword evidence="2" id="KW-1185">Reference proteome</keyword>
<protein>
    <submittedName>
        <fullName evidence="1">Uncharacterized protein</fullName>
    </submittedName>
</protein>
<evidence type="ECO:0000313" key="1">
    <source>
        <dbReference type="EMBL" id="MCT2398525.1"/>
    </source>
</evidence>
<comment type="caution">
    <text evidence="1">The sequence shown here is derived from an EMBL/GenBank/DDBJ whole genome shotgun (WGS) entry which is preliminary data.</text>
</comment>
<dbReference type="EMBL" id="JANZXA010000001">
    <property type="protein sequence ID" value="MCT2398525.1"/>
    <property type="molecule type" value="Genomic_DNA"/>
</dbReference>
<dbReference type="Proteomes" id="UP001165583">
    <property type="component" value="Unassembled WGS sequence"/>
</dbReference>
<gene>
    <name evidence="1" type="ORF">NZK81_03085</name>
</gene>